<evidence type="ECO:0000256" key="2">
    <source>
        <dbReference type="ARBA" id="ARBA00023015"/>
    </source>
</evidence>
<dbReference type="Gene3D" id="3.40.50.2300">
    <property type="match status" value="2"/>
</dbReference>
<dbReference type="PANTHER" id="PTHR30146">
    <property type="entry name" value="LACI-RELATED TRANSCRIPTIONAL REPRESSOR"/>
    <property type="match status" value="1"/>
</dbReference>
<organism evidence="6 7">
    <name type="scientific">Candidatus Egerieimonas intestinavium</name>
    <dbReference type="NCBI Taxonomy" id="2840777"/>
    <lineage>
        <taxon>Bacteria</taxon>
        <taxon>Bacillati</taxon>
        <taxon>Bacillota</taxon>
        <taxon>Clostridia</taxon>
        <taxon>Lachnospirales</taxon>
        <taxon>Lachnospiraceae</taxon>
        <taxon>Lachnospiraceae incertae sedis</taxon>
        <taxon>Candidatus Egerieimonas</taxon>
    </lineage>
</organism>
<dbReference type="SMART" id="SM00354">
    <property type="entry name" value="HTH_LACI"/>
    <property type="match status" value="1"/>
</dbReference>
<dbReference type="InterPro" id="IPR046335">
    <property type="entry name" value="LacI/GalR-like_sensor"/>
</dbReference>
<evidence type="ECO:0000256" key="4">
    <source>
        <dbReference type="ARBA" id="ARBA00023163"/>
    </source>
</evidence>
<evidence type="ECO:0000313" key="7">
    <source>
        <dbReference type="Proteomes" id="UP000886841"/>
    </source>
</evidence>
<dbReference type="CDD" id="cd06284">
    <property type="entry name" value="PBP1_LacI-like"/>
    <property type="match status" value="1"/>
</dbReference>
<keyword evidence="1" id="KW-0678">Repressor</keyword>
<dbReference type="GO" id="GO:0000976">
    <property type="term" value="F:transcription cis-regulatory region binding"/>
    <property type="evidence" value="ECO:0007669"/>
    <property type="project" value="TreeGrafter"/>
</dbReference>
<keyword evidence="2" id="KW-0805">Transcription regulation</keyword>
<dbReference type="SUPFAM" id="SSF53822">
    <property type="entry name" value="Periplasmic binding protein-like I"/>
    <property type="match status" value="1"/>
</dbReference>
<keyword evidence="3 6" id="KW-0238">DNA-binding</keyword>
<reference evidence="6" key="2">
    <citation type="journal article" date="2021" name="PeerJ">
        <title>Extensive microbial diversity within the chicken gut microbiome revealed by metagenomics and culture.</title>
        <authorList>
            <person name="Gilroy R."/>
            <person name="Ravi A."/>
            <person name="Getino M."/>
            <person name="Pursley I."/>
            <person name="Horton D.L."/>
            <person name="Alikhan N.F."/>
            <person name="Baker D."/>
            <person name="Gharbi K."/>
            <person name="Hall N."/>
            <person name="Watson M."/>
            <person name="Adriaenssens E.M."/>
            <person name="Foster-Nyarko E."/>
            <person name="Jarju S."/>
            <person name="Secka A."/>
            <person name="Antonio M."/>
            <person name="Oren A."/>
            <person name="Chaudhuri R.R."/>
            <person name="La Ragione R."/>
            <person name="Hildebrand F."/>
            <person name="Pallen M.J."/>
        </authorList>
    </citation>
    <scope>NUCLEOTIDE SEQUENCE</scope>
    <source>
        <strain evidence="6">ChiSxjej1B13-7041</strain>
    </source>
</reference>
<keyword evidence="4" id="KW-0804">Transcription</keyword>
<comment type="caution">
    <text evidence="6">The sequence shown here is derived from an EMBL/GenBank/DDBJ whole genome shotgun (WGS) entry which is preliminary data.</text>
</comment>
<dbReference type="InterPro" id="IPR000843">
    <property type="entry name" value="HTH_LacI"/>
</dbReference>
<dbReference type="InterPro" id="IPR010982">
    <property type="entry name" value="Lambda_DNA-bd_dom_sf"/>
</dbReference>
<evidence type="ECO:0000259" key="5">
    <source>
        <dbReference type="PROSITE" id="PS50932"/>
    </source>
</evidence>
<dbReference type="CDD" id="cd01392">
    <property type="entry name" value="HTH_LacI"/>
    <property type="match status" value="1"/>
</dbReference>
<dbReference type="InterPro" id="IPR028082">
    <property type="entry name" value="Peripla_BP_I"/>
</dbReference>
<name>A0A9D1JH72_9FIRM</name>
<dbReference type="Proteomes" id="UP000886841">
    <property type="component" value="Unassembled WGS sequence"/>
</dbReference>
<dbReference type="AlphaFoldDB" id="A0A9D1JH72"/>
<dbReference type="GO" id="GO:0003700">
    <property type="term" value="F:DNA-binding transcription factor activity"/>
    <property type="evidence" value="ECO:0007669"/>
    <property type="project" value="TreeGrafter"/>
</dbReference>
<reference evidence="6" key="1">
    <citation type="submission" date="2020-10" db="EMBL/GenBank/DDBJ databases">
        <authorList>
            <person name="Gilroy R."/>
        </authorList>
    </citation>
    <scope>NUCLEOTIDE SEQUENCE</scope>
    <source>
        <strain evidence="6">ChiSxjej1B13-7041</strain>
    </source>
</reference>
<dbReference type="SUPFAM" id="SSF47413">
    <property type="entry name" value="lambda repressor-like DNA-binding domains"/>
    <property type="match status" value="1"/>
</dbReference>
<dbReference type="Gene3D" id="1.10.260.40">
    <property type="entry name" value="lambda repressor-like DNA-binding domains"/>
    <property type="match status" value="1"/>
</dbReference>
<feature type="domain" description="HTH lacI-type" evidence="5">
    <location>
        <begin position="16"/>
        <end position="53"/>
    </location>
</feature>
<proteinExistence type="predicted"/>
<accession>A0A9D1JH72</accession>
<dbReference type="Pfam" id="PF13377">
    <property type="entry name" value="Peripla_BP_3"/>
    <property type="match status" value="1"/>
</dbReference>
<dbReference type="PANTHER" id="PTHR30146:SF148">
    <property type="entry name" value="HTH-TYPE TRANSCRIPTIONAL REPRESSOR PURR-RELATED"/>
    <property type="match status" value="1"/>
</dbReference>
<evidence type="ECO:0000256" key="1">
    <source>
        <dbReference type="ARBA" id="ARBA00022491"/>
    </source>
</evidence>
<sequence>MKLLIHKPPKITTTAIAEKAGVSPATVSRVVNQPEIVKIETYQKIISAMEELGCQIQYKSDPNLYPKAVSPIDHLAAKTALEPTQPMIHMQKGLIVINLPSLTNPFYGPIIKGIHTSVARHGYHLLISEGHLNYNTIDSFIQLLLDNHVRGLITFNHIEASVFEKLAKVTTVVSCCEYNRHVDAPFVTIDDVAAARNAVEHLLAQGRQRIALINGPTQYKYSRDRLEGYLQALKNAGITPDNNYIVHLPDIDSDLAISAATALLSLDNPPDAFFAISDVYAYAVLRSCHLLGKKIPEDVAVVGFDNLEQSKITIPSLSSVNQPRTQLGFMAAEILAETIMNPDIPVKKIVLDTELIVRESSVK</sequence>
<gene>
    <name evidence="6" type="ORF">IAB98_12410</name>
</gene>
<protein>
    <submittedName>
        <fullName evidence="6">LacI family DNA-binding transcriptional regulator</fullName>
    </submittedName>
</protein>
<dbReference type="PROSITE" id="PS50932">
    <property type="entry name" value="HTH_LACI_2"/>
    <property type="match status" value="1"/>
</dbReference>
<dbReference type="EMBL" id="DVHU01000111">
    <property type="protein sequence ID" value="HIR94211.1"/>
    <property type="molecule type" value="Genomic_DNA"/>
</dbReference>
<dbReference type="Pfam" id="PF00356">
    <property type="entry name" value="LacI"/>
    <property type="match status" value="1"/>
</dbReference>
<evidence type="ECO:0000313" key="6">
    <source>
        <dbReference type="EMBL" id="HIR94211.1"/>
    </source>
</evidence>
<evidence type="ECO:0000256" key="3">
    <source>
        <dbReference type="ARBA" id="ARBA00023125"/>
    </source>
</evidence>